<proteinExistence type="predicted"/>
<keyword evidence="4" id="KW-1185">Reference proteome</keyword>
<comment type="caution">
    <text evidence="3">The sequence shown here is derived from an EMBL/GenBank/DDBJ whole genome shotgun (WGS) entry which is preliminary data.</text>
</comment>
<evidence type="ECO:0000256" key="2">
    <source>
        <dbReference type="SAM" id="SignalP"/>
    </source>
</evidence>
<protein>
    <submittedName>
        <fullName evidence="3">Uncharacterized protein</fullName>
    </submittedName>
</protein>
<dbReference type="AlphaFoldDB" id="A0A9W7X848"/>
<gene>
    <name evidence="3" type="ORF">BS78_K120500</name>
</gene>
<feature type="compositionally biased region" description="Pro residues" evidence="1">
    <location>
        <begin position="75"/>
        <end position="91"/>
    </location>
</feature>
<evidence type="ECO:0000256" key="1">
    <source>
        <dbReference type="SAM" id="MobiDB-lite"/>
    </source>
</evidence>
<dbReference type="Proteomes" id="UP001164776">
    <property type="component" value="Unassembled WGS sequence"/>
</dbReference>
<sequence length="480" mass="52406">MRAPFAFPTHRLLQFSVATVAVALSPPPLTAAAAPPPSLPPRSLCSMRPHRTCRSSLSRCASSNASPAAAARLPRLPPRQPRLLPAPPPPRRAVEASSGGILAMAVGTTRLPEPRPLRPTSPSADRPLQPRIGSSPWRPPCPTSPSGGRRAPPALWPDLGHHTFRILLPSEWPADLVLFMISVVPHSLPPLLSFRSVAHRLPFQRRRSGTPHAEAPCSEPLLDRRHRCPARGSGGHGPWPCSKSIREFNSFGTSSSVACSQALDPPPPMLAVIVLATLEISFLGMQSLGVFMRRSNISCLKCLLQVCGIPTQLRKHSLILQAVCTPIDVIYTVDIVFSLSEDLARIKVVLDRKPETLQVLFVKYLRSICFIVEEDGLGGHTPGEFDKEPMDDDDLLVHDRKKFRYCCFWTSATLNQSQQPNSQQQRQTQADATEFSHVPFAPSCAQPAQDATAVPVRTHGQVESVVQKYYAGAALARPHT</sequence>
<name>A0A9W7X848_9POAL</name>
<feature type="region of interest" description="Disordered" evidence="1">
    <location>
        <begin position="31"/>
        <end position="50"/>
    </location>
</feature>
<dbReference type="EMBL" id="MU630328">
    <property type="protein sequence ID" value="KAJ1254089.1"/>
    <property type="molecule type" value="Genomic_DNA"/>
</dbReference>
<feature type="region of interest" description="Disordered" evidence="1">
    <location>
        <begin position="56"/>
        <end position="152"/>
    </location>
</feature>
<reference evidence="3 4" key="1">
    <citation type="submission" date="2022-10" db="EMBL/GenBank/DDBJ databases">
        <title>WGS assembly of Paspalum vaginatum 540-79.</title>
        <authorList>
            <person name="Sun G."/>
            <person name="Wase N."/>
            <person name="Shu S."/>
            <person name="Jenkins J."/>
            <person name="Zhou B."/>
            <person name="Torres-Rodriguez J."/>
            <person name="Chen C."/>
            <person name="Sandor L."/>
            <person name="Plott C."/>
            <person name="Yoshinga Y."/>
            <person name="Daum C."/>
            <person name="Qi P."/>
            <person name="Barry K."/>
            <person name="Lipzen A."/>
            <person name="Berry L."/>
            <person name="Pedersen C."/>
            <person name="Gottilla T."/>
            <person name="Foltz A."/>
            <person name="Yu H."/>
            <person name="O'Malley R."/>
            <person name="Zhang C."/>
            <person name="Devos K."/>
            <person name="Sigmon B."/>
            <person name="Yu B."/>
            <person name="Obata T."/>
            <person name="Schmutz J."/>
            <person name="Schnable J."/>
        </authorList>
    </citation>
    <scope>NUCLEOTIDE SEQUENCE [LARGE SCALE GENOMIC DNA]</scope>
    <source>
        <strain evidence="4">cv. 540-79</strain>
    </source>
</reference>
<evidence type="ECO:0000313" key="3">
    <source>
        <dbReference type="EMBL" id="KAJ1254089.1"/>
    </source>
</evidence>
<keyword evidence="2" id="KW-0732">Signal</keyword>
<organism evidence="3 4">
    <name type="scientific">Paspalum vaginatum</name>
    <name type="common">seashore paspalum</name>
    <dbReference type="NCBI Taxonomy" id="158149"/>
    <lineage>
        <taxon>Eukaryota</taxon>
        <taxon>Viridiplantae</taxon>
        <taxon>Streptophyta</taxon>
        <taxon>Embryophyta</taxon>
        <taxon>Tracheophyta</taxon>
        <taxon>Spermatophyta</taxon>
        <taxon>Magnoliopsida</taxon>
        <taxon>Liliopsida</taxon>
        <taxon>Poales</taxon>
        <taxon>Poaceae</taxon>
        <taxon>PACMAD clade</taxon>
        <taxon>Panicoideae</taxon>
        <taxon>Andropogonodae</taxon>
        <taxon>Paspaleae</taxon>
        <taxon>Paspalinae</taxon>
        <taxon>Paspalum</taxon>
    </lineage>
</organism>
<evidence type="ECO:0000313" key="4">
    <source>
        <dbReference type="Proteomes" id="UP001164776"/>
    </source>
</evidence>
<feature type="signal peptide" evidence="2">
    <location>
        <begin position="1"/>
        <end position="32"/>
    </location>
</feature>
<feature type="chain" id="PRO_5040958011" evidence="2">
    <location>
        <begin position="33"/>
        <end position="480"/>
    </location>
</feature>
<feature type="compositionally biased region" description="Pro residues" evidence="1">
    <location>
        <begin position="31"/>
        <end position="40"/>
    </location>
</feature>
<feature type="compositionally biased region" description="Low complexity" evidence="1">
    <location>
        <begin position="56"/>
        <end position="74"/>
    </location>
</feature>
<accession>A0A9W7X848</accession>